<feature type="transmembrane region" description="Helical" evidence="2">
    <location>
        <begin position="153"/>
        <end position="174"/>
    </location>
</feature>
<feature type="transmembrane region" description="Helical" evidence="2">
    <location>
        <begin position="266"/>
        <end position="287"/>
    </location>
</feature>
<evidence type="ECO:0000313" key="5">
    <source>
        <dbReference type="Proteomes" id="UP000054495"/>
    </source>
</evidence>
<feature type="compositionally biased region" description="Low complexity" evidence="1">
    <location>
        <begin position="593"/>
        <end position="610"/>
    </location>
</feature>
<dbReference type="Pfam" id="PF25085">
    <property type="entry name" value="DUF7802"/>
    <property type="match status" value="1"/>
</dbReference>
<evidence type="ECO:0000256" key="2">
    <source>
        <dbReference type="SAM" id="Phobius"/>
    </source>
</evidence>
<dbReference type="PANTHER" id="PTHR35982:SF1">
    <property type="entry name" value="SPIROCYCLASE, AVEC FAMILY"/>
    <property type="match status" value="1"/>
</dbReference>
<feature type="transmembrane region" description="Helical" evidence="2">
    <location>
        <begin position="415"/>
        <end position="437"/>
    </location>
</feature>
<keyword evidence="5" id="KW-1185">Reference proteome</keyword>
<dbReference type="PANTHER" id="PTHR35982">
    <property type="entry name" value="AGAP005361-PA"/>
    <property type="match status" value="1"/>
</dbReference>
<accession>A0A0D6LP32</accession>
<feature type="transmembrane region" description="Helical" evidence="2">
    <location>
        <begin position="237"/>
        <end position="260"/>
    </location>
</feature>
<feature type="transmembrane region" description="Helical" evidence="2">
    <location>
        <begin position="194"/>
        <end position="216"/>
    </location>
</feature>
<dbReference type="AlphaFoldDB" id="A0A0D6LP32"/>
<feature type="region of interest" description="Disordered" evidence="1">
    <location>
        <begin position="442"/>
        <end position="468"/>
    </location>
</feature>
<evidence type="ECO:0000313" key="4">
    <source>
        <dbReference type="EMBL" id="EPB73810.1"/>
    </source>
</evidence>
<dbReference type="EMBL" id="KE124970">
    <property type="protein sequence ID" value="EPB73810.1"/>
    <property type="molecule type" value="Genomic_DNA"/>
</dbReference>
<keyword evidence="2" id="KW-1133">Transmembrane helix</keyword>
<reference evidence="4 5" key="1">
    <citation type="submission" date="2013-05" db="EMBL/GenBank/DDBJ databases">
        <title>Draft genome of the parasitic nematode Anyclostoma ceylanicum.</title>
        <authorList>
            <person name="Mitreva M."/>
        </authorList>
    </citation>
    <scope>NUCLEOTIDE SEQUENCE [LARGE SCALE GENOMIC DNA]</scope>
</reference>
<dbReference type="Proteomes" id="UP000054495">
    <property type="component" value="Unassembled WGS sequence"/>
</dbReference>
<organism evidence="4 5">
    <name type="scientific">Ancylostoma ceylanicum</name>
    <dbReference type="NCBI Taxonomy" id="53326"/>
    <lineage>
        <taxon>Eukaryota</taxon>
        <taxon>Metazoa</taxon>
        <taxon>Ecdysozoa</taxon>
        <taxon>Nematoda</taxon>
        <taxon>Chromadorea</taxon>
        <taxon>Rhabditida</taxon>
        <taxon>Rhabditina</taxon>
        <taxon>Rhabditomorpha</taxon>
        <taxon>Strongyloidea</taxon>
        <taxon>Ancylostomatidae</taxon>
        <taxon>Ancylostomatinae</taxon>
        <taxon>Ancylostoma</taxon>
    </lineage>
</organism>
<evidence type="ECO:0000259" key="3">
    <source>
        <dbReference type="Pfam" id="PF25085"/>
    </source>
</evidence>
<sequence>MLAISQRTHDVDHLCAYSKLPISPETRKDIGQRALTMVQWADWFCKYENPLKLVENNPYFLGAELLFVFLSFLTFAHAYRHGGRYLYAWIAVTIYAFNVESLALSVPDLNVSWHAQGVLTFFGMRVPLYALFGIHQMFVYTSYVLVRRMRLPWWAEGPAAGLSAVMLLIPYRILGTKMLWWTWHDTDPTIKERMFWVPWSSLYFYAACVCSFVWLLRFSRHLLLEQEYDWMKFPREIICAFLAGVLSFWLGTVQFSLLYYPLHGFFGVHSEITTILFFAFYALLVFIADRNNSDVESRNGVRFWFDELSCAIALEYIFLMVLVVIGDPLNIVSEGLHQPIGPCKEMESVHTPAGIVLQREKYLCATRYDEKYFDFHCVPNGIPKQQDDGTGVLLPLEYYALCGTDFKNRAEYITVIWSCCILFGIFFYQMAACSGSTPMDPIKIRRRTPRSTASRTPEKRTVNVPTNITKDDPLFREPLISAKTDHLTTPIVCRNIVKKGEVQEEDEEEIQVIGTVKKVPSRRKQIEVPSSTLGMCDGGRIHVPPPDDGVAWGGGGPFGNGIEEVLPRNGGAPIMEGILKFFKLPTNPNGNGAPAAALAEAEPPDEFAAASNCEDDAVD</sequence>
<feature type="transmembrane region" description="Helical" evidence="2">
    <location>
        <begin position="308"/>
        <end position="326"/>
    </location>
</feature>
<feature type="transmembrane region" description="Helical" evidence="2">
    <location>
        <begin position="59"/>
        <end position="79"/>
    </location>
</feature>
<evidence type="ECO:0000256" key="1">
    <source>
        <dbReference type="SAM" id="MobiDB-lite"/>
    </source>
</evidence>
<feature type="domain" description="DUF7802" evidence="3">
    <location>
        <begin position="19"/>
        <end position="432"/>
    </location>
</feature>
<feature type="transmembrane region" description="Helical" evidence="2">
    <location>
        <begin position="126"/>
        <end position="146"/>
    </location>
</feature>
<protein>
    <recommendedName>
        <fullName evidence="3">DUF7802 domain-containing protein</fullName>
    </recommendedName>
</protein>
<feature type="transmembrane region" description="Helical" evidence="2">
    <location>
        <begin position="86"/>
        <end position="106"/>
    </location>
</feature>
<name>A0A0D6LP32_9BILA</name>
<gene>
    <name evidence="4" type="ORF">ANCCEY_07100</name>
</gene>
<dbReference type="InterPro" id="IPR056704">
    <property type="entry name" value="DUF7802"/>
</dbReference>
<keyword evidence="2" id="KW-0812">Transmembrane</keyword>
<keyword evidence="2" id="KW-0472">Membrane</keyword>
<feature type="region of interest" description="Disordered" evidence="1">
    <location>
        <begin position="589"/>
        <end position="619"/>
    </location>
</feature>
<proteinExistence type="predicted"/>